<protein>
    <recommendedName>
        <fullName evidence="3 8">Dihydrofolate reductase</fullName>
        <ecNumber evidence="3 8">1.5.1.3</ecNumber>
    </recommendedName>
</protein>
<dbReference type="Proteomes" id="UP000279384">
    <property type="component" value="Unassembled WGS sequence"/>
</dbReference>
<evidence type="ECO:0000256" key="6">
    <source>
        <dbReference type="ARBA" id="ARBA00023002"/>
    </source>
</evidence>
<dbReference type="FunFam" id="3.40.430.10:FF:000001">
    <property type="entry name" value="Dihydrofolate reductase"/>
    <property type="match status" value="1"/>
</dbReference>
<comment type="similarity">
    <text evidence="2 8 9">Belongs to the dihydrofolate reductase family.</text>
</comment>
<dbReference type="RefSeq" id="WP_120812068.1">
    <property type="nucleotide sequence ID" value="NZ_RBID01000018.1"/>
</dbReference>
<dbReference type="InterPro" id="IPR012259">
    <property type="entry name" value="DHFR"/>
</dbReference>
<evidence type="ECO:0000313" key="11">
    <source>
        <dbReference type="EMBL" id="RKQ54802.1"/>
    </source>
</evidence>
<keyword evidence="6 8" id="KW-0560">Oxidoreductase</keyword>
<gene>
    <name evidence="11" type="ORF">C8E02_3063</name>
</gene>
<comment type="caution">
    <text evidence="11">The sequence shown here is derived from an EMBL/GenBank/DDBJ whole genome shotgun (WGS) entry which is preliminary data.</text>
</comment>
<dbReference type="GO" id="GO:0005829">
    <property type="term" value="C:cytosol"/>
    <property type="evidence" value="ECO:0007669"/>
    <property type="project" value="TreeGrafter"/>
</dbReference>
<dbReference type="PROSITE" id="PS00075">
    <property type="entry name" value="DHFR_1"/>
    <property type="match status" value="1"/>
</dbReference>
<evidence type="ECO:0000256" key="8">
    <source>
        <dbReference type="PIRNR" id="PIRNR000194"/>
    </source>
</evidence>
<dbReference type="Pfam" id="PF00186">
    <property type="entry name" value="DHFR_1"/>
    <property type="match status" value="1"/>
</dbReference>
<dbReference type="PANTHER" id="PTHR48069:SF3">
    <property type="entry name" value="DIHYDROFOLATE REDUCTASE"/>
    <property type="match status" value="1"/>
</dbReference>
<keyword evidence="5 8" id="KW-0521">NADP</keyword>
<dbReference type="GO" id="GO:0046654">
    <property type="term" value="P:tetrahydrofolate biosynthetic process"/>
    <property type="evidence" value="ECO:0007669"/>
    <property type="project" value="UniProtKB-UniPathway"/>
</dbReference>
<dbReference type="GO" id="GO:0006730">
    <property type="term" value="P:one-carbon metabolic process"/>
    <property type="evidence" value="ECO:0007669"/>
    <property type="project" value="UniProtKB-KW"/>
</dbReference>
<evidence type="ECO:0000256" key="4">
    <source>
        <dbReference type="ARBA" id="ARBA00022563"/>
    </source>
</evidence>
<dbReference type="PANTHER" id="PTHR48069">
    <property type="entry name" value="DIHYDROFOLATE REDUCTASE"/>
    <property type="match status" value="1"/>
</dbReference>
<comment type="pathway">
    <text evidence="1 8">Cofactor biosynthesis; tetrahydrofolate biosynthesis; 5,6,7,8-tetrahydrofolate from 7,8-dihydrofolate: step 1/1.</text>
</comment>
<evidence type="ECO:0000256" key="2">
    <source>
        <dbReference type="ARBA" id="ARBA00009539"/>
    </source>
</evidence>
<dbReference type="PROSITE" id="PS51330">
    <property type="entry name" value="DHFR_2"/>
    <property type="match status" value="1"/>
</dbReference>
<dbReference type="GO" id="GO:0046452">
    <property type="term" value="P:dihydrofolate metabolic process"/>
    <property type="evidence" value="ECO:0007669"/>
    <property type="project" value="TreeGrafter"/>
</dbReference>
<feature type="domain" description="DHFR" evidence="10">
    <location>
        <begin position="6"/>
        <end position="162"/>
    </location>
</feature>
<reference evidence="11 12" key="1">
    <citation type="submission" date="2018-10" db="EMBL/GenBank/DDBJ databases">
        <title>Genomic Encyclopedia of Type Strains, Phase IV (KMG-IV): sequencing the most valuable type-strain genomes for metagenomic binning, comparative biology and taxonomic classification.</title>
        <authorList>
            <person name="Goeker M."/>
        </authorList>
    </citation>
    <scope>NUCLEOTIDE SEQUENCE [LARGE SCALE GENOMIC DNA]</scope>
    <source>
        <strain evidence="11 12">DSM 3303</strain>
    </source>
</reference>
<dbReference type="CDD" id="cd00209">
    <property type="entry name" value="DHFR"/>
    <property type="match status" value="1"/>
</dbReference>
<evidence type="ECO:0000256" key="5">
    <source>
        <dbReference type="ARBA" id="ARBA00022857"/>
    </source>
</evidence>
<dbReference type="EC" id="1.5.1.3" evidence="3 8"/>
<dbReference type="PIRSF" id="PIRSF000194">
    <property type="entry name" value="DHFR"/>
    <property type="match status" value="1"/>
</dbReference>
<dbReference type="InterPro" id="IPR001796">
    <property type="entry name" value="DHFR_dom"/>
</dbReference>
<comment type="function">
    <text evidence="7 8">Key enzyme in folate metabolism. Catalyzes an essential reaction for de novo glycine and purine synthesis, and for DNA precursor synthesis.</text>
</comment>
<dbReference type="Gene3D" id="3.40.430.10">
    <property type="entry name" value="Dihydrofolate Reductase, subunit A"/>
    <property type="match status" value="1"/>
</dbReference>
<comment type="catalytic activity">
    <reaction evidence="8">
        <text>(6S)-5,6,7,8-tetrahydrofolate + NADP(+) = 7,8-dihydrofolate + NADPH + H(+)</text>
        <dbReference type="Rhea" id="RHEA:15009"/>
        <dbReference type="ChEBI" id="CHEBI:15378"/>
        <dbReference type="ChEBI" id="CHEBI:57451"/>
        <dbReference type="ChEBI" id="CHEBI:57453"/>
        <dbReference type="ChEBI" id="CHEBI:57783"/>
        <dbReference type="ChEBI" id="CHEBI:58349"/>
        <dbReference type="EC" id="1.5.1.3"/>
    </reaction>
</comment>
<organism evidence="11 12">
    <name type="scientific">Vogesella indigofera</name>
    <name type="common">Pseudomonas indigofera</name>
    <dbReference type="NCBI Taxonomy" id="45465"/>
    <lineage>
        <taxon>Bacteria</taxon>
        <taxon>Pseudomonadati</taxon>
        <taxon>Pseudomonadota</taxon>
        <taxon>Betaproteobacteria</taxon>
        <taxon>Neisseriales</taxon>
        <taxon>Chromobacteriaceae</taxon>
        <taxon>Vogesella</taxon>
    </lineage>
</organism>
<dbReference type="GO" id="GO:0004146">
    <property type="term" value="F:dihydrofolate reductase activity"/>
    <property type="evidence" value="ECO:0007669"/>
    <property type="project" value="UniProtKB-EC"/>
</dbReference>
<name>A0A495B1F5_VOGIN</name>
<dbReference type="PRINTS" id="PR00070">
    <property type="entry name" value="DHFR"/>
</dbReference>
<evidence type="ECO:0000256" key="3">
    <source>
        <dbReference type="ARBA" id="ARBA00012856"/>
    </source>
</evidence>
<dbReference type="EMBL" id="RBID01000018">
    <property type="protein sequence ID" value="RKQ54802.1"/>
    <property type="molecule type" value="Genomic_DNA"/>
</dbReference>
<accession>A0A495B1F5</accession>
<evidence type="ECO:0000313" key="12">
    <source>
        <dbReference type="Proteomes" id="UP000279384"/>
    </source>
</evidence>
<evidence type="ECO:0000256" key="1">
    <source>
        <dbReference type="ARBA" id="ARBA00004903"/>
    </source>
</evidence>
<dbReference type="SUPFAM" id="SSF53597">
    <property type="entry name" value="Dihydrofolate reductase-like"/>
    <property type="match status" value="1"/>
</dbReference>
<keyword evidence="4 8" id="KW-0554">One-carbon metabolism</keyword>
<dbReference type="InterPro" id="IPR024072">
    <property type="entry name" value="DHFR-like_dom_sf"/>
</dbReference>
<dbReference type="InterPro" id="IPR017925">
    <property type="entry name" value="DHFR_CS"/>
</dbReference>
<evidence type="ECO:0000256" key="9">
    <source>
        <dbReference type="RuleBase" id="RU004474"/>
    </source>
</evidence>
<sequence>MSVRPTLTLVAAMARGNVIGIANTLPWHLPEDLKHFKAVTLGKPVIMGRKTFDSIGRALPGRLNIVITRQSEWQHEGVTVAHSLEEALALAANVDEVCVIGGAELYRQALPLADQLRLTHIELEVAGDATFPAWRDEEWQATSQPAQTAANGLVYRFVDYRRRA</sequence>
<dbReference type="GO" id="GO:0046655">
    <property type="term" value="P:folic acid metabolic process"/>
    <property type="evidence" value="ECO:0007669"/>
    <property type="project" value="TreeGrafter"/>
</dbReference>
<proteinExistence type="inferred from homology"/>
<dbReference type="GO" id="GO:0070401">
    <property type="term" value="F:NADP+ binding"/>
    <property type="evidence" value="ECO:0007669"/>
    <property type="project" value="UniProtKB-ARBA"/>
</dbReference>
<dbReference type="AlphaFoldDB" id="A0A495B1F5"/>
<evidence type="ECO:0000256" key="7">
    <source>
        <dbReference type="ARBA" id="ARBA00025067"/>
    </source>
</evidence>
<evidence type="ECO:0000259" key="10">
    <source>
        <dbReference type="PROSITE" id="PS51330"/>
    </source>
</evidence>
<dbReference type="UniPathway" id="UPA00077">
    <property type="reaction ID" value="UER00158"/>
</dbReference>